<evidence type="ECO:0000256" key="2">
    <source>
        <dbReference type="ARBA" id="ARBA00008034"/>
    </source>
</evidence>
<dbReference type="AlphaFoldDB" id="A0A6P1ZGM6"/>
<accession>A0A6P1ZGM6</accession>
<comment type="subcellular location">
    <subcellularLocation>
        <location evidence="6">Cell membrane</location>
        <topology evidence="6">Multi-pass membrane protein</topology>
    </subcellularLocation>
    <subcellularLocation>
        <location evidence="1">Membrane</location>
        <topology evidence="1">Multi-pass membrane protein</topology>
    </subcellularLocation>
</comment>
<dbReference type="GO" id="GO:0043190">
    <property type="term" value="C:ATP-binding cassette (ABC) transporter complex"/>
    <property type="evidence" value="ECO:0007669"/>
    <property type="project" value="InterPro"/>
</dbReference>
<dbReference type="InterPro" id="IPR001626">
    <property type="entry name" value="ABC_TroCD"/>
</dbReference>
<sequence>MTEALSHQFMQYALVAGLLASIACGVIGTLVVVNRIVFLAGGVAHAAYGGVGIAFWLGIPVIPTTVGFTLAASLGMGALTFERGDRTDTLVGVLWAAGMALGILLVDLSPGYNVDLMSFLFGSILAVPTQELWLMAGMDVVILLAVFHWYKDLIAFSFDREFARTAGVRIMLVHYLLIGLVALSVVMIIRVVGLILVIALLTIPPHLAEGRSRSLAGMMARAVCYSLAFCIVGLALSYIWDTTSGATIIAVATVAYLAQHLLGWLIHGRRRLPDAPPSTSPSGAQPTEDT</sequence>
<evidence type="ECO:0000313" key="9">
    <source>
        <dbReference type="Proteomes" id="UP000434052"/>
    </source>
</evidence>
<evidence type="ECO:0000256" key="3">
    <source>
        <dbReference type="ARBA" id="ARBA00022692"/>
    </source>
</evidence>
<dbReference type="SUPFAM" id="SSF81345">
    <property type="entry name" value="ABC transporter involved in vitamin B12 uptake, BtuC"/>
    <property type="match status" value="1"/>
</dbReference>
<dbReference type="Gene3D" id="1.10.3470.10">
    <property type="entry name" value="ABC transporter involved in vitamin B12 uptake, BtuC"/>
    <property type="match status" value="1"/>
</dbReference>
<dbReference type="PANTHER" id="PTHR30477:SF18">
    <property type="entry name" value="METAL TRANSPORT SYSTEM MEMBRANE PROTEIN CT_417-RELATED"/>
    <property type="match status" value="1"/>
</dbReference>
<name>A0A6P1ZGM6_9BACT</name>
<evidence type="ECO:0000313" key="8">
    <source>
        <dbReference type="EMBL" id="TVM31785.1"/>
    </source>
</evidence>
<gene>
    <name evidence="8" type="ORF">DQK91_17460</name>
</gene>
<keyword evidence="4 7" id="KW-1133">Transmembrane helix</keyword>
<feature type="transmembrane region" description="Helical" evidence="7">
    <location>
        <begin position="132"/>
        <end position="150"/>
    </location>
</feature>
<dbReference type="PANTHER" id="PTHR30477">
    <property type="entry name" value="ABC-TRANSPORTER METAL-BINDING PROTEIN"/>
    <property type="match status" value="1"/>
</dbReference>
<feature type="transmembrane region" description="Helical" evidence="7">
    <location>
        <begin position="12"/>
        <end position="33"/>
    </location>
</feature>
<feature type="transmembrane region" description="Helical" evidence="7">
    <location>
        <begin position="53"/>
        <end position="79"/>
    </location>
</feature>
<evidence type="ECO:0000256" key="1">
    <source>
        <dbReference type="ARBA" id="ARBA00004141"/>
    </source>
</evidence>
<feature type="transmembrane region" description="Helical" evidence="7">
    <location>
        <begin position="91"/>
        <end position="112"/>
    </location>
</feature>
<keyword evidence="6" id="KW-0813">Transport</keyword>
<dbReference type="GO" id="GO:0055085">
    <property type="term" value="P:transmembrane transport"/>
    <property type="evidence" value="ECO:0007669"/>
    <property type="project" value="InterPro"/>
</dbReference>
<dbReference type="EMBL" id="QMIF01000014">
    <property type="protein sequence ID" value="TVM31785.1"/>
    <property type="molecule type" value="Genomic_DNA"/>
</dbReference>
<reference evidence="8 9" key="1">
    <citation type="submission" date="2018-06" db="EMBL/GenBank/DDBJ databases">
        <title>Complete genome of Desulfovibrio marinus P48SEP.</title>
        <authorList>
            <person name="Crispim J.S."/>
            <person name="Vidigal P.M.P."/>
            <person name="Silva L.C.F."/>
            <person name="Araujo L.C."/>
            <person name="Laguardia C.N."/>
            <person name="Dias R.S."/>
            <person name="Sousa M.P."/>
            <person name="Paula S.O."/>
            <person name="Silva C."/>
        </authorList>
    </citation>
    <scope>NUCLEOTIDE SEQUENCE [LARGE SCALE GENOMIC DNA]</scope>
    <source>
        <strain evidence="8 9">P48SEP</strain>
    </source>
</reference>
<protein>
    <submittedName>
        <fullName evidence="8">Metal ABC transporter permease</fullName>
    </submittedName>
</protein>
<evidence type="ECO:0000256" key="4">
    <source>
        <dbReference type="ARBA" id="ARBA00022989"/>
    </source>
</evidence>
<organism evidence="8 9">
    <name type="scientific">Oceanidesulfovibrio marinus</name>
    <dbReference type="NCBI Taxonomy" id="370038"/>
    <lineage>
        <taxon>Bacteria</taxon>
        <taxon>Pseudomonadati</taxon>
        <taxon>Thermodesulfobacteriota</taxon>
        <taxon>Desulfovibrionia</taxon>
        <taxon>Desulfovibrionales</taxon>
        <taxon>Desulfovibrionaceae</taxon>
        <taxon>Oceanidesulfovibrio</taxon>
    </lineage>
</organism>
<feature type="transmembrane region" description="Helical" evidence="7">
    <location>
        <begin position="246"/>
        <end position="266"/>
    </location>
</feature>
<feature type="transmembrane region" description="Helical" evidence="7">
    <location>
        <begin position="162"/>
        <end position="182"/>
    </location>
</feature>
<evidence type="ECO:0000256" key="7">
    <source>
        <dbReference type="SAM" id="Phobius"/>
    </source>
</evidence>
<dbReference type="Pfam" id="PF00950">
    <property type="entry name" value="ABC-3"/>
    <property type="match status" value="1"/>
</dbReference>
<feature type="transmembrane region" description="Helical" evidence="7">
    <location>
        <begin position="219"/>
        <end position="240"/>
    </location>
</feature>
<dbReference type="Proteomes" id="UP000434052">
    <property type="component" value="Unassembled WGS sequence"/>
</dbReference>
<dbReference type="GO" id="GO:0010043">
    <property type="term" value="P:response to zinc ion"/>
    <property type="evidence" value="ECO:0007669"/>
    <property type="project" value="TreeGrafter"/>
</dbReference>
<evidence type="ECO:0000256" key="6">
    <source>
        <dbReference type="RuleBase" id="RU003943"/>
    </source>
</evidence>
<dbReference type="InterPro" id="IPR037294">
    <property type="entry name" value="ABC_BtuC-like"/>
</dbReference>
<evidence type="ECO:0000256" key="5">
    <source>
        <dbReference type="ARBA" id="ARBA00023136"/>
    </source>
</evidence>
<comment type="similarity">
    <text evidence="2 6">Belongs to the ABC-3 integral membrane protein family.</text>
</comment>
<keyword evidence="5 7" id="KW-0472">Membrane</keyword>
<keyword evidence="3 6" id="KW-0812">Transmembrane</keyword>
<comment type="caution">
    <text evidence="8">The sequence shown here is derived from an EMBL/GenBank/DDBJ whole genome shotgun (WGS) entry which is preliminary data.</text>
</comment>
<proteinExistence type="inferred from homology"/>
<dbReference type="RefSeq" id="WP_144306743.1">
    <property type="nucleotide sequence ID" value="NZ_QMIF01000014.1"/>
</dbReference>
<dbReference type="CDD" id="cd06550">
    <property type="entry name" value="TM_ABC_iron-siderophores_like"/>
    <property type="match status" value="1"/>
</dbReference>
<dbReference type="OrthoDB" id="9798540at2"/>